<evidence type="ECO:0000313" key="4">
    <source>
        <dbReference type="EMBL" id="TCO84045.1"/>
    </source>
</evidence>
<protein>
    <submittedName>
        <fullName evidence="4">Thiamine-phosphate pyrophosphorylase</fullName>
    </submittedName>
</protein>
<dbReference type="GO" id="GO:0004789">
    <property type="term" value="F:thiamine-phosphate diphosphorylase activity"/>
    <property type="evidence" value="ECO:0007669"/>
    <property type="project" value="TreeGrafter"/>
</dbReference>
<dbReference type="CDD" id="cd00564">
    <property type="entry name" value="TMP_TenI"/>
    <property type="match status" value="1"/>
</dbReference>
<proteinExistence type="predicted"/>
<dbReference type="RefSeq" id="WP_132092670.1">
    <property type="nucleotide sequence ID" value="NZ_JANKAQ010000011.1"/>
</dbReference>
<dbReference type="GO" id="GO:0005737">
    <property type="term" value="C:cytoplasm"/>
    <property type="evidence" value="ECO:0007669"/>
    <property type="project" value="TreeGrafter"/>
</dbReference>
<evidence type="ECO:0000256" key="2">
    <source>
        <dbReference type="ARBA" id="ARBA00022977"/>
    </source>
</evidence>
<dbReference type="AlphaFoldDB" id="A0A4R2LEB0"/>
<dbReference type="Pfam" id="PF02581">
    <property type="entry name" value="TMP-TENI"/>
    <property type="match status" value="1"/>
</dbReference>
<dbReference type="InterPro" id="IPR013785">
    <property type="entry name" value="Aldolase_TIM"/>
</dbReference>
<dbReference type="InterPro" id="IPR036206">
    <property type="entry name" value="ThiamineP_synth_sf"/>
</dbReference>
<dbReference type="Proteomes" id="UP000295711">
    <property type="component" value="Unassembled WGS sequence"/>
</dbReference>
<gene>
    <name evidence="4" type="ORF">EV212_11068</name>
</gene>
<sequence length="215" mass="24053">MIYAITNRKLISGGEEVYFKQIEKIAAAKPDGMILREKDMAPEDYEVYAKRCREICGAWETPLILNHFWKIGEKLDIRRLHLSMPVFRQMAGDADGMVETYPVGKADVFKAWKQVGVSVHSREEAVYAERRGVDYLIAGHIFLTDCKKGVPARGLDFLKEICASVEIPVFAIGGMNLEHGRMAMEAGASGVCMMSELMESDAPGEIIKRFSGRSE</sequence>
<dbReference type="EMBL" id="SLXA01000010">
    <property type="protein sequence ID" value="TCO84045.1"/>
    <property type="molecule type" value="Genomic_DNA"/>
</dbReference>
<keyword evidence="2" id="KW-0784">Thiamine biosynthesis</keyword>
<comment type="caution">
    <text evidence="4">The sequence shown here is derived from an EMBL/GenBank/DDBJ whole genome shotgun (WGS) entry which is preliminary data.</text>
</comment>
<dbReference type="SUPFAM" id="SSF51391">
    <property type="entry name" value="Thiamin phosphate synthase"/>
    <property type="match status" value="1"/>
</dbReference>
<organism evidence="4 5">
    <name type="scientific">Frisingicoccus caecimuris</name>
    <dbReference type="NCBI Taxonomy" id="1796636"/>
    <lineage>
        <taxon>Bacteria</taxon>
        <taxon>Bacillati</taxon>
        <taxon>Bacillota</taxon>
        <taxon>Clostridia</taxon>
        <taxon>Lachnospirales</taxon>
        <taxon>Lachnospiraceae</taxon>
        <taxon>Frisingicoccus</taxon>
    </lineage>
</organism>
<dbReference type="Gene3D" id="3.20.20.70">
    <property type="entry name" value="Aldolase class I"/>
    <property type="match status" value="1"/>
</dbReference>
<dbReference type="PANTHER" id="PTHR20857">
    <property type="entry name" value="THIAMINE-PHOSPHATE PYROPHOSPHORYLASE"/>
    <property type="match status" value="1"/>
</dbReference>
<accession>A0A4R2LEB0</accession>
<dbReference type="PANTHER" id="PTHR20857:SF15">
    <property type="entry name" value="THIAMINE-PHOSPHATE SYNTHASE"/>
    <property type="match status" value="1"/>
</dbReference>
<dbReference type="InterPro" id="IPR022998">
    <property type="entry name" value="ThiamineP_synth_TenI"/>
</dbReference>
<feature type="domain" description="Thiamine phosphate synthase/TenI" evidence="3">
    <location>
        <begin position="2"/>
        <end position="196"/>
    </location>
</feature>
<reference evidence="4 5" key="1">
    <citation type="submission" date="2019-03" db="EMBL/GenBank/DDBJ databases">
        <title>Genomic Encyclopedia of Type Strains, Phase IV (KMG-IV): sequencing the most valuable type-strain genomes for metagenomic binning, comparative biology and taxonomic classification.</title>
        <authorList>
            <person name="Goeker M."/>
        </authorList>
    </citation>
    <scope>NUCLEOTIDE SEQUENCE [LARGE SCALE GENOMIC DNA]</scope>
    <source>
        <strain evidence="4 5">DSM 28559</strain>
    </source>
</reference>
<dbReference type="GO" id="GO:0009228">
    <property type="term" value="P:thiamine biosynthetic process"/>
    <property type="evidence" value="ECO:0007669"/>
    <property type="project" value="UniProtKB-KW"/>
</dbReference>
<evidence type="ECO:0000313" key="5">
    <source>
        <dbReference type="Proteomes" id="UP000295711"/>
    </source>
</evidence>
<comment type="pathway">
    <text evidence="1">Cofactor biosynthesis; thiamine diphosphate biosynthesis.</text>
</comment>
<name>A0A4R2LEB0_9FIRM</name>
<evidence type="ECO:0000259" key="3">
    <source>
        <dbReference type="Pfam" id="PF02581"/>
    </source>
</evidence>
<keyword evidence="5" id="KW-1185">Reference proteome</keyword>
<evidence type="ECO:0000256" key="1">
    <source>
        <dbReference type="ARBA" id="ARBA00004948"/>
    </source>
</evidence>
<dbReference type="OrthoDB" id="9815348at2"/>